<name>Q6ALQ3_DESPS</name>
<gene>
    <name evidence="1" type="ordered locus">DP1993</name>
</gene>
<dbReference type="Proteomes" id="UP000000602">
    <property type="component" value="Chromosome"/>
</dbReference>
<dbReference type="KEGG" id="dps:DP1993"/>
<sequence>MGFQKQALQMIIDTNTYFSILDPELAEDQGFTVAPESFDVNKLTLFTVLVDRSSDPEKSGTIRALEQFGLTVEQMVGVNLQQMPVLYHCEFFVLWLQTKTGEGQRYLNRLELLNETGKMAFEDKVYAQCVYYDDGISSFYYVVSPGTDQEETLPIKTKTCLKPAIEIFIIIFDLSQKDNFPIRVNYYYDPTNDMFLSVDEIVWEDYYIAGSNKRLFSKQIELDNNYGTDSLQERVIFSGTSVSIDPAGYAYNSSITTLNQNKFIPAGDCIWFPRDHWHFEYSRLDYTVTKDSVVTYNNAPADVLTVVPGNTLITTRDGWYSDDYTRWTTKTIRTISVNSYMSERSFSSRYETTFEKTNLDNGIPHYTEYNDDIGYYIRTEVPDSYVSGALAVGVGFICKIIWAPSSYTEFITKDEQTKTSEVTIIRGDLQVEARISNRYIRDPDKVWLNVSPTGGLVYPYEFLATRSACEDLISHNDVPGFQAKLLAIIETEIPALYPGKHVSDISIGAYNSKFNQSPT</sequence>
<accession>Q6ALQ3</accession>
<dbReference type="EMBL" id="CR522870">
    <property type="protein sequence ID" value="CAG36722.1"/>
    <property type="molecule type" value="Genomic_DNA"/>
</dbReference>
<evidence type="ECO:0000313" key="1">
    <source>
        <dbReference type="EMBL" id="CAG36722.1"/>
    </source>
</evidence>
<dbReference type="STRING" id="177439.DP1993"/>
<dbReference type="RefSeq" id="WP_011189234.1">
    <property type="nucleotide sequence ID" value="NC_006138.1"/>
</dbReference>
<reference evidence="2" key="1">
    <citation type="journal article" date="2004" name="Environ. Microbiol.">
        <title>The genome of Desulfotalea psychrophila, a sulfate-reducing bacterium from permanently cold Arctic sediments.</title>
        <authorList>
            <person name="Rabus R."/>
            <person name="Ruepp A."/>
            <person name="Frickey T."/>
            <person name="Rattei T."/>
            <person name="Fartmann B."/>
            <person name="Stark M."/>
            <person name="Bauer M."/>
            <person name="Zibat A."/>
            <person name="Lombardot T."/>
            <person name="Becker I."/>
            <person name="Amann J."/>
            <person name="Gellner K."/>
            <person name="Teeling H."/>
            <person name="Leuschner W.D."/>
            <person name="Gloeckner F.-O."/>
            <person name="Lupas A.N."/>
            <person name="Amann R."/>
            <person name="Klenk H.-P."/>
        </authorList>
    </citation>
    <scope>NUCLEOTIDE SEQUENCE [LARGE SCALE GENOMIC DNA]</scope>
    <source>
        <strain evidence="2">DSM 12343 / LSv54</strain>
    </source>
</reference>
<keyword evidence="2" id="KW-1185">Reference proteome</keyword>
<protein>
    <submittedName>
        <fullName evidence="1">Uncharacterized protein</fullName>
    </submittedName>
</protein>
<proteinExistence type="predicted"/>
<evidence type="ECO:0000313" key="2">
    <source>
        <dbReference type="Proteomes" id="UP000000602"/>
    </source>
</evidence>
<organism evidence="1 2">
    <name type="scientific">Desulfotalea psychrophila (strain LSv54 / DSM 12343)</name>
    <dbReference type="NCBI Taxonomy" id="177439"/>
    <lineage>
        <taxon>Bacteria</taxon>
        <taxon>Pseudomonadati</taxon>
        <taxon>Thermodesulfobacteriota</taxon>
        <taxon>Desulfobulbia</taxon>
        <taxon>Desulfobulbales</taxon>
        <taxon>Desulfocapsaceae</taxon>
        <taxon>Desulfotalea</taxon>
    </lineage>
</organism>
<dbReference type="HOGENOM" id="CLU_524525_0_0_7"/>
<dbReference type="AlphaFoldDB" id="Q6ALQ3"/>